<feature type="region of interest" description="Disordered" evidence="1">
    <location>
        <begin position="1"/>
        <end position="33"/>
    </location>
</feature>
<protein>
    <submittedName>
        <fullName evidence="2">Uncharacterized protein</fullName>
    </submittedName>
</protein>
<evidence type="ECO:0000256" key="1">
    <source>
        <dbReference type="SAM" id="MobiDB-lite"/>
    </source>
</evidence>
<name>A0AAD6A7W6_9TELE</name>
<organism evidence="2 3">
    <name type="scientific">Pogonophryne albipinna</name>
    <dbReference type="NCBI Taxonomy" id="1090488"/>
    <lineage>
        <taxon>Eukaryota</taxon>
        <taxon>Metazoa</taxon>
        <taxon>Chordata</taxon>
        <taxon>Craniata</taxon>
        <taxon>Vertebrata</taxon>
        <taxon>Euteleostomi</taxon>
        <taxon>Actinopterygii</taxon>
        <taxon>Neopterygii</taxon>
        <taxon>Teleostei</taxon>
        <taxon>Neoteleostei</taxon>
        <taxon>Acanthomorphata</taxon>
        <taxon>Eupercaria</taxon>
        <taxon>Perciformes</taxon>
        <taxon>Notothenioidei</taxon>
        <taxon>Pogonophryne</taxon>
    </lineage>
</organism>
<reference evidence="2" key="1">
    <citation type="submission" date="2022-11" db="EMBL/GenBank/DDBJ databases">
        <title>Chromosome-level genome of Pogonophryne albipinna.</title>
        <authorList>
            <person name="Jo E."/>
        </authorList>
    </citation>
    <scope>NUCLEOTIDE SEQUENCE</scope>
    <source>
        <strain evidence="2">SGF0006</strain>
        <tissue evidence="2">Muscle</tissue>
    </source>
</reference>
<evidence type="ECO:0000313" key="2">
    <source>
        <dbReference type="EMBL" id="KAJ4919823.1"/>
    </source>
</evidence>
<proteinExistence type="predicted"/>
<sequence>MEMEDGLLTEVKAKEAELSGETDTSASHSDFPRVTIESPLLSLCHKPCESPAKGRSRRLGVSAAASSASCTRSSLGGGLFWKQFHVLEKFRKLDKVSLSESDR</sequence>
<keyword evidence="3" id="KW-1185">Reference proteome</keyword>
<comment type="caution">
    <text evidence="2">The sequence shown here is derived from an EMBL/GenBank/DDBJ whole genome shotgun (WGS) entry which is preliminary data.</text>
</comment>
<dbReference type="Proteomes" id="UP001219934">
    <property type="component" value="Unassembled WGS sequence"/>
</dbReference>
<feature type="non-terminal residue" evidence="2">
    <location>
        <position position="103"/>
    </location>
</feature>
<evidence type="ECO:0000313" key="3">
    <source>
        <dbReference type="Proteomes" id="UP001219934"/>
    </source>
</evidence>
<dbReference type="AlphaFoldDB" id="A0AAD6A7W6"/>
<dbReference type="EMBL" id="JAPTMU010000248">
    <property type="protein sequence ID" value="KAJ4919823.1"/>
    <property type="molecule type" value="Genomic_DNA"/>
</dbReference>
<gene>
    <name evidence="2" type="ORF">JOQ06_022505</name>
</gene>
<accession>A0AAD6A7W6</accession>